<accession>A0A7I7R2M3</accession>
<dbReference type="Proteomes" id="UP000192320">
    <property type="component" value="Unassembled WGS sequence"/>
</dbReference>
<protein>
    <submittedName>
        <fullName evidence="1">Type VII secretion-associated protein</fullName>
    </submittedName>
</protein>
<dbReference type="InterPro" id="IPR023840">
    <property type="entry name" value="T7SS_Rv3446c"/>
</dbReference>
<comment type="caution">
    <text evidence="1">The sequence shown here is derived from an EMBL/GenBank/DDBJ whole genome shotgun (WGS) entry which is preliminary data.</text>
</comment>
<organism evidence="1 2">
    <name type="scientific">Mycolicibacter minnesotensis</name>
    <dbReference type="NCBI Taxonomy" id="1118379"/>
    <lineage>
        <taxon>Bacteria</taxon>
        <taxon>Bacillati</taxon>
        <taxon>Actinomycetota</taxon>
        <taxon>Actinomycetes</taxon>
        <taxon>Mycobacteriales</taxon>
        <taxon>Mycobacteriaceae</taxon>
        <taxon>Mycolicibacter</taxon>
    </lineage>
</organism>
<gene>
    <name evidence="1" type="ORF">BST33_13210</name>
</gene>
<evidence type="ECO:0000313" key="2">
    <source>
        <dbReference type="Proteomes" id="UP000192320"/>
    </source>
</evidence>
<evidence type="ECO:0000313" key="1">
    <source>
        <dbReference type="EMBL" id="ORA99735.1"/>
    </source>
</evidence>
<dbReference type="NCBIfam" id="TIGR03931">
    <property type="entry name" value="T7SS_Rv3446c"/>
    <property type="match status" value="1"/>
</dbReference>
<dbReference type="EMBL" id="MVHZ01000014">
    <property type="protein sequence ID" value="ORA99735.1"/>
    <property type="molecule type" value="Genomic_DNA"/>
</dbReference>
<dbReference type="RefSeq" id="WP_083026740.1">
    <property type="nucleotide sequence ID" value="NZ_AP022589.1"/>
</dbReference>
<dbReference type="OrthoDB" id="4760221at2"/>
<dbReference type="AlphaFoldDB" id="A0A7I7R2M3"/>
<reference evidence="1 2" key="1">
    <citation type="submission" date="2017-02" db="EMBL/GenBank/DDBJ databases">
        <title>The new phylogeny of genus Mycobacterium.</title>
        <authorList>
            <person name="Tortoli E."/>
            <person name="Trovato A."/>
            <person name="Cirillo D.M."/>
        </authorList>
    </citation>
    <scope>NUCLEOTIDE SEQUENCE [LARGE SCALE GENOMIC DNA]</scope>
    <source>
        <strain evidence="1 2">DSM 45633</strain>
    </source>
</reference>
<keyword evidence="2" id="KW-1185">Reference proteome</keyword>
<sequence>MNLRHRAVIEAGPATIYRTCCVSAESARAAAALEWIDDPVGLLDEQPVSVPLLLRDVLACPLPVESVELIHPSWWPARRVQLLAAAAGGPDREVLTRSRAAVLAAASPAAVVVEIATGLVAVTTSASADVVAEPRIGAPDEVADAVAGRIRAALRCQPGAVVIDAPAGIGGAGVLSALIEERLRPAVPTTTVDQLPKTRRTVDAPVAEPADPDHRRPLAPAGVVGGVLVLALALLTRHSARPDAGAAVTYLVENHVAVQVPAEWTTRRVTGGPGSARVEVVSPNDPRLMLLVTQAPAAADTLTAIAEPLQRALERADDEMPGVFVDFDPAGISAGRPAVTYREVRDGRRVDWTVVVDRGLRIAVGCQSEPGGEAALRAACEAAVRSAHAIR</sequence>
<name>A0A7I7R2M3_9MYCO</name>
<proteinExistence type="predicted"/>